<dbReference type="RefSeq" id="WP_185427557.1">
    <property type="nucleotide sequence ID" value="NZ_JAARRL010000040.1"/>
</dbReference>
<organism evidence="1 2">
    <name type="scientific">Listeria weihenstephanensis</name>
    <dbReference type="NCBI Taxonomy" id="1006155"/>
    <lineage>
        <taxon>Bacteria</taxon>
        <taxon>Bacillati</taxon>
        <taxon>Bacillota</taxon>
        <taxon>Bacilli</taxon>
        <taxon>Bacillales</taxon>
        <taxon>Listeriaceae</taxon>
        <taxon>Listeria</taxon>
    </lineage>
</organism>
<dbReference type="Gene3D" id="3.40.630.30">
    <property type="match status" value="1"/>
</dbReference>
<name>A0A841ZB47_9LIST</name>
<gene>
    <name evidence="1" type="ORF">HB943_15870</name>
</gene>
<sequence>MNKDTLAIKGISDLLPGERALMKQFSSGEVDIDDYLHKHAYGDQICNLTRTFVVMKQDFILAILL</sequence>
<accession>A0A841ZB47</accession>
<dbReference type="AlphaFoldDB" id="A0A841ZB47"/>
<evidence type="ECO:0000313" key="1">
    <source>
        <dbReference type="EMBL" id="MBC1502079.1"/>
    </source>
</evidence>
<reference evidence="1 2" key="1">
    <citation type="submission" date="2020-03" db="EMBL/GenBank/DDBJ databases">
        <title>Soil Listeria distribution.</title>
        <authorList>
            <person name="Liao J."/>
            <person name="Wiedmann M."/>
        </authorList>
    </citation>
    <scope>NUCLEOTIDE SEQUENCE [LARGE SCALE GENOMIC DNA]</scope>
    <source>
        <strain evidence="1 2">FSL L7-1523</strain>
    </source>
</reference>
<protein>
    <submittedName>
        <fullName evidence="1">Uncharacterized protein</fullName>
    </submittedName>
</protein>
<proteinExistence type="predicted"/>
<comment type="caution">
    <text evidence="1">The sequence shown here is derived from an EMBL/GenBank/DDBJ whole genome shotgun (WGS) entry which is preliminary data.</text>
</comment>
<evidence type="ECO:0000313" key="2">
    <source>
        <dbReference type="Proteomes" id="UP000564536"/>
    </source>
</evidence>
<dbReference type="Proteomes" id="UP000564536">
    <property type="component" value="Unassembled WGS sequence"/>
</dbReference>
<dbReference type="EMBL" id="JAARRL010000040">
    <property type="protein sequence ID" value="MBC1502079.1"/>
    <property type="molecule type" value="Genomic_DNA"/>
</dbReference>